<keyword evidence="1" id="KW-1133">Transmembrane helix</keyword>
<keyword evidence="3" id="KW-1185">Reference proteome</keyword>
<reference evidence="2" key="1">
    <citation type="submission" date="2016-09" db="EMBL/GenBank/DDBJ databases">
        <authorList>
            <person name="Hebert L."/>
            <person name="Moumen B."/>
        </authorList>
    </citation>
    <scope>NUCLEOTIDE SEQUENCE [LARGE SCALE GENOMIC DNA]</scope>
    <source>
        <strain evidence="2">OVI</strain>
    </source>
</reference>
<comment type="caution">
    <text evidence="2">The sequence shown here is derived from an EMBL/GenBank/DDBJ whole genome shotgun (WGS) entry which is preliminary data.</text>
</comment>
<dbReference type="GeneID" id="92377842"/>
<dbReference type="RefSeq" id="XP_067082838.1">
    <property type="nucleotide sequence ID" value="XM_067226737.1"/>
</dbReference>
<feature type="transmembrane region" description="Helical" evidence="1">
    <location>
        <begin position="94"/>
        <end position="114"/>
    </location>
</feature>
<keyword evidence="1" id="KW-0472">Membrane</keyword>
<evidence type="ECO:0000313" key="2">
    <source>
        <dbReference type="EMBL" id="SCU72326.1"/>
    </source>
</evidence>
<protein>
    <submittedName>
        <fullName evidence="2">Uncharacterized protein</fullName>
    </submittedName>
</protein>
<evidence type="ECO:0000256" key="1">
    <source>
        <dbReference type="SAM" id="Phobius"/>
    </source>
</evidence>
<keyword evidence="1" id="KW-0812">Transmembrane</keyword>
<gene>
    <name evidence="2" type="ORF">TEOVI_000390200</name>
</gene>
<dbReference type="VEuPathDB" id="TriTrypDB:TEOVI_000390200"/>
<accession>A0A1G4IIJ5</accession>
<proteinExistence type="predicted"/>
<name>A0A1G4IIJ5_TRYEQ</name>
<dbReference type="EMBL" id="CZPT02001844">
    <property type="protein sequence ID" value="SCU72326.1"/>
    <property type="molecule type" value="Genomic_DNA"/>
</dbReference>
<sequence>MPLTLLLHPFFCLINCHDTHQNFMFPHLVYLLFFMILEFVDSSTVTYHRGTTARHITVERREEENRNEKVHLMAYLCALLHIGVYDSLGFVPHSFLFSFFSLLVLSVVFFLSFMSRSVSSFPSRNFSRLLSEV</sequence>
<dbReference type="Proteomes" id="UP000195570">
    <property type="component" value="Unassembled WGS sequence"/>
</dbReference>
<feature type="transmembrane region" description="Helical" evidence="1">
    <location>
        <begin position="70"/>
        <end position="88"/>
    </location>
</feature>
<feature type="transmembrane region" description="Helical" evidence="1">
    <location>
        <begin position="28"/>
        <end position="49"/>
    </location>
</feature>
<evidence type="ECO:0000313" key="3">
    <source>
        <dbReference type="Proteomes" id="UP000195570"/>
    </source>
</evidence>
<organism evidence="2 3">
    <name type="scientific">Trypanosoma equiperdum</name>
    <dbReference type="NCBI Taxonomy" id="5694"/>
    <lineage>
        <taxon>Eukaryota</taxon>
        <taxon>Discoba</taxon>
        <taxon>Euglenozoa</taxon>
        <taxon>Kinetoplastea</taxon>
        <taxon>Metakinetoplastina</taxon>
        <taxon>Trypanosomatida</taxon>
        <taxon>Trypanosomatidae</taxon>
        <taxon>Trypanosoma</taxon>
    </lineage>
</organism>
<dbReference type="AlphaFoldDB" id="A0A1G4IIJ5"/>